<evidence type="ECO:0000313" key="3">
    <source>
        <dbReference type="Proteomes" id="UP000503441"/>
    </source>
</evidence>
<dbReference type="EMBL" id="CP049933">
    <property type="protein sequence ID" value="QIM19206.1"/>
    <property type="molecule type" value="Genomic_DNA"/>
</dbReference>
<keyword evidence="1" id="KW-0732">Signal</keyword>
<evidence type="ECO:0000256" key="1">
    <source>
        <dbReference type="SAM" id="SignalP"/>
    </source>
</evidence>
<feature type="chain" id="PRO_5047112749" description="SipW-cognate class signal peptide" evidence="1">
    <location>
        <begin position="18"/>
        <end position="193"/>
    </location>
</feature>
<proteinExistence type="predicted"/>
<reference evidence="2 3" key="1">
    <citation type="submission" date="2020-03" db="EMBL/GenBank/DDBJ databases">
        <title>Leucobacter sp. nov., isolated from beetles.</title>
        <authorList>
            <person name="Hyun D.-W."/>
            <person name="Bae J.-W."/>
        </authorList>
    </citation>
    <scope>NUCLEOTIDE SEQUENCE [LARGE SCALE GENOMIC DNA]</scope>
    <source>
        <strain evidence="2 3">HDW9A</strain>
    </source>
</reference>
<dbReference type="RefSeq" id="WP_166331450.1">
    <property type="nucleotide sequence ID" value="NZ_CP049933.1"/>
</dbReference>
<evidence type="ECO:0000313" key="2">
    <source>
        <dbReference type="EMBL" id="QIM19206.1"/>
    </source>
</evidence>
<sequence length="193" mass="20020">MLATAGIFLLATALTTAAVFRDNAFLGMGDVITSKPFSIGLVGQNNRVQQIGADSTSYTFDGKDFLPGATHKVSVRVFNNSPETQASLGMSVKPVAGVLDDLSGFVRVSASVNGSTVFGNPASPTASTQLTPATATNVVTLDSRGRAQLANGDTWVAGTNANSSVVVDLWFTFKDDLTTTQKRSLNGAAPSSR</sequence>
<keyword evidence="3" id="KW-1185">Reference proteome</keyword>
<accession>A0ABX6JY15</accession>
<name>A0ABX6JY15_9MICO</name>
<protein>
    <recommendedName>
        <fullName evidence="4">SipW-cognate class signal peptide</fullName>
    </recommendedName>
</protein>
<evidence type="ECO:0008006" key="4">
    <source>
        <dbReference type="Google" id="ProtNLM"/>
    </source>
</evidence>
<organism evidence="2 3">
    <name type="scientific">Leucobacter coleopterorum</name>
    <dbReference type="NCBI Taxonomy" id="2714933"/>
    <lineage>
        <taxon>Bacteria</taxon>
        <taxon>Bacillati</taxon>
        <taxon>Actinomycetota</taxon>
        <taxon>Actinomycetes</taxon>
        <taxon>Micrococcales</taxon>
        <taxon>Microbacteriaceae</taxon>
        <taxon>Leucobacter</taxon>
    </lineage>
</organism>
<dbReference type="Proteomes" id="UP000503441">
    <property type="component" value="Chromosome"/>
</dbReference>
<feature type="signal peptide" evidence="1">
    <location>
        <begin position="1"/>
        <end position="17"/>
    </location>
</feature>
<gene>
    <name evidence="2" type="ORF">G7066_12650</name>
</gene>